<comment type="caution">
    <text evidence="1">The sequence shown here is derived from an EMBL/GenBank/DDBJ whole genome shotgun (WGS) entry which is preliminary data.</text>
</comment>
<reference evidence="1 2" key="1">
    <citation type="journal article" date="2021" name="BMC Genomics">
        <title>Datura genome reveals duplications of psychoactive alkaloid biosynthetic genes and high mutation rate following tissue culture.</title>
        <authorList>
            <person name="Rajewski A."/>
            <person name="Carter-House D."/>
            <person name="Stajich J."/>
            <person name="Litt A."/>
        </authorList>
    </citation>
    <scope>NUCLEOTIDE SEQUENCE [LARGE SCALE GENOMIC DNA]</scope>
    <source>
        <strain evidence="1">AR-01</strain>
    </source>
</reference>
<keyword evidence="2" id="KW-1185">Reference proteome</keyword>
<sequence>MSSFGGWSQDPEGMPCAETIKLVDKMWRREGKKDAMLLVMMKQMELLKNYMKGFHARYHQDNYGYEYAYNGNLGWKNVWSVDMSIQESDESVPPHMESTLKVVLEKVLSTKKGMQDLLSKLLDLTTTVKSHDVIIQQLEDRMNELASQVESQKT</sequence>
<accession>A0ABS8VNS6</accession>
<evidence type="ECO:0000313" key="1">
    <source>
        <dbReference type="EMBL" id="MCE0482456.1"/>
    </source>
</evidence>
<name>A0ABS8VNS6_DATST</name>
<proteinExistence type="predicted"/>
<gene>
    <name evidence="1" type="ORF">HAX54_041252</name>
</gene>
<dbReference type="EMBL" id="JACEIK010005942">
    <property type="protein sequence ID" value="MCE0482456.1"/>
    <property type="molecule type" value="Genomic_DNA"/>
</dbReference>
<dbReference type="Proteomes" id="UP000823775">
    <property type="component" value="Unassembled WGS sequence"/>
</dbReference>
<evidence type="ECO:0000313" key="2">
    <source>
        <dbReference type="Proteomes" id="UP000823775"/>
    </source>
</evidence>
<organism evidence="1 2">
    <name type="scientific">Datura stramonium</name>
    <name type="common">Jimsonweed</name>
    <name type="synonym">Common thornapple</name>
    <dbReference type="NCBI Taxonomy" id="4076"/>
    <lineage>
        <taxon>Eukaryota</taxon>
        <taxon>Viridiplantae</taxon>
        <taxon>Streptophyta</taxon>
        <taxon>Embryophyta</taxon>
        <taxon>Tracheophyta</taxon>
        <taxon>Spermatophyta</taxon>
        <taxon>Magnoliopsida</taxon>
        <taxon>eudicotyledons</taxon>
        <taxon>Gunneridae</taxon>
        <taxon>Pentapetalae</taxon>
        <taxon>asterids</taxon>
        <taxon>lamiids</taxon>
        <taxon>Solanales</taxon>
        <taxon>Solanaceae</taxon>
        <taxon>Solanoideae</taxon>
        <taxon>Datureae</taxon>
        <taxon>Datura</taxon>
    </lineage>
</organism>
<protein>
    <submittedName>
        <fullName evidence="1">Uncharacterized protein</fullName>
    </submittedName>
</protein>